<reference evidence="1" key="1">
    <citation type="submission" date="2021-05" db="EMBL/GenBank/DDBJ databases">
        <authorList>
            <person name="Scholz U."/>
            <person name="Mascher M."/>
            <person name="Fiebig A."/>
        </authorList>
    </citation>
    <scope>NUCLEOTIDE SEQUENCE [LARGE SCALE GENOMIC DNA]</scope>
</reference>
<organism evidence="1 2">
    <name type="scientific">Avena sativa</name>
    <name type="common">Oat</name>
    <dbReference type="NCBI Taxonomy" id="4498"/>
    <lineage>
        <taxon>Eukaryota</taxon>
        <taxon>Viridiplantae</taxon>
        <taxon>Streptophyta</taxon>
        <taxon>Embryophyta</taxon>
        <taxon>Tracheophyta</taxon>
        <taxon>Spermatophyta</taxon>
        <taxon>Magnoliopsida</taxon>
        <taxon>Liliopsida</taxon>
        <taxon>Poales</taxon>
        <taxon>Poaceae</taxon>
        <taxon>BOP clade</taxon>
        <taxon>Pooideae</taxon>
        <taxon>Poodae</taxon>
        <taxon>Poeae</taxon>
        <taxon>Poeae Chloroplast Group 1 (Aveneae type)</taxon>
        <taxon>Aveninae</taxon>
        <taxon>Avena</taxon>
    </lineage>
</organism>
<reference evidence="1" key="2">
    <citation type="submission" date="2025-09" db="UniProtKB">
        <authorList>
            <consortium name="EnsemblPlants"/>
        </authorList>
    </citation>
    <scope>IDENTIFICATION</scope>
</reference>
<protein>
    <submittedName>
        <fullName evidence="1">Uncharacterized protein</fullName>
    </submittedName>
</protein>
<accession>A0ACD5TR08</accession>
<proteinExistence type="predicted"/>
<name>A0ACD5TR08_AVESA</name>
<sequence>MACACANGVVFDANLLRNSALEEGLAGWAALGACTELSAHDEEPANVPTETINDVADDYRPSGRYILAKGRACEEDGLCQAIPGGALRPRVTYRVAGWISLGDCADAEAVVRVNIRLGGDAEEECLVVEGGAVCAEKGKWTEIKGVFRLKASPPLSGAAVHVQGAPAGVDVRVMDLQVFATDRKARFKKLKKKTDKVRRRDVVLKFADAGASSAVSGASIRVMQMDTSFAFGACINPAVIQDPCFVDFFTKHFDWAVFENELKWYHTEAVQGQLTYADTDALLDFCDRYGKPVRGHCIFWAVDNMVQKWVKALDNDQLTAAVQGRLTSLLTRYAGRFPHYDVNNEMLHGSFFQDRLGDDVNAFMFKETARIDPGAALFVNDYNVEGGMDPNATPEKYIAQINALQEKGAPVGGIGLQGHVTNPAGEIICDALDKLATTDLPIWLTELDACETDVDLRADDYEVVLREAYAHPAVEGVVFWGFMQGHMWRQDACLVNSDGTVNDAGERFINLRREWTSHARGKIDTDGNFKFRGYHGSYIVQLATATGKMHKTFSVEKGDTPLVLDMDV</sequence>
<dbReference type="EnsemblPlants" id="AVESA.00010b.r2.1CG0110220.1">
    <property type="protein sequence ID" value="AVESA.00010b.r2.1CG0110220.1.CDS"/>
    <property type="gene ID" value="AVESA.00010b.r2.1CG0110220"/>
</dbReference>
<keyword evidence="2" id="KW-1185">Reference proteome</keyword>
<evidence type="ECO:0000313" key="1">
    <source>
        <dbReference type="EnsemblPlants" id="AVESA.00010b.r2.1CG0110220.1.CDS"/>
    </source>
</evidence>
<evidence type="ECO:0000313" key="2">
    <source>
        <dbReference type="Proteomes" id="UP001732700"/>
    </source>
</evidence>
<dbReference type="Proteomes" id="UP001732700">
    <property type="component" value="Chromosome 1C"/>
</dbReference>